<accession>A0ACC1PPT6</accession>
<gene>
    <name evidence="1" type="ORF">NUW54_g7189</name>
</gene>
<reference evidence="1" key="1">
    <citation type="submission" date="2022-08" db="EMBL/GenBank/DDBJ databases">
        <title>Genome Sequence of Pycnoporus sanguineus.</title>
        <authorList>
            <person name="Buettner E."/>
        </authorList>
    </citation>
    <scope>NUCLEOTIDE SEQUENCE</scope>
    <source>
        <strain evidence="1">CG-C14</strain>
    </source>
</reference>
<dbReference type="Proteomes" id="UP001144978">
    <property type="component" value="Unassembled WGS sequence"/>
</dbReference>
<sequence>MLLTAPSLRPLTPQDGTWNWLETPVARPMIHSQSCLSRSPSMARRVSAPREEDARRRVGCETPWAGPARHRRGGQLRERAAAGGERARGERVNAGLPCGIVRADSRMGGAQDLAL</sequence>
<evidence type="ECO:0000313" key="1">
    <source>
        <dbReference type="EMBL" id="KAJ2996872.1"/>
    </source>
</evidence>
<organism evidence="1 2">
    <name type="scientific">Trametes sanguinea</name>
    <dbReference type="NCBI Taxonomy" id="158606"/>
    <lineage>
        <taxon>Eukaryota</taxon>
        <taxon>Fungi</taxon>
        <taxon>Dikarya</taxon>
        <taxon>Basidiomycota</taxon>
        <taxon>Agaricomycotina</taxon>
        <taxon>Agaricomycetes</taxon>
        <taxon>Polyporales</taxon>
        <taxon>Polyporaceae</taxon>
        <taxon>Trametes</taxon>
    </lineage>
</organism>
<name>A0ACC1PPT6_9APHY</name>
<comment type="caution">
    <text evidence="1">The sequence shown here is derived from an EMBL/GenBank/DDBJ whole genome shotgun (WGS) entry which is preliminary data.</text>
</comment>
<dbReference type="EMBL" id="JANSHE010002031">
    <property type="protein sequence ID" value="KAJ2996872.1"/>
    <property type="molecule type" value="Genomic_DNA"/>
</dbReference>
<evidence type="ECO:0000313" key="2">
    <source>
        <dbReference type="Proteomes" id="UP001144978"/>
    </source>
</evidence>
<protein>
    <submittedName>
        <fullName evidence="1">Uncharacterized protein</fullName>
    </submittedName>
</protein>
<proteinExistence type="predicted"/>
<keyword evidence="2" id="KW-1185">Reference proteome</keyword>